<proteinExistence type="predicted"/>
<sequence>MTRWTAYKIKPVEFLESEIVGNTLIIEGKRIHRVRILGEVKRVSETSILTFELEEGITVKDFEKKGKNIKEKDLVDIIGKVGYFEGSPYISLELYKVRNENKEKWRELRDLEIEITRKYIKDEDEKTPGDYSKDDREDLITEEIQKDVYKEGIDNKDIVLKVIKDRKSVEYEELLKVVKIDEYELDKILEELLEKGYIYEPKAGLYKTVD</sequence>
<name>A0A401HPY3_9EURY</name>
<dbReference type="AlphaFoldDB" id="A0A401HPY3"/>
<dbReference type="OrthoDB" id="65559at2157"/>
<organism evidence="1 2">
    <name type="scientific">Methanofervidicoccus abyssi</name>
    <dbReference type="NCBI Taxonomy" id="2082189"/>
    <lineage>
        <taxon>Archaea</taxon>
        <taxon>Methanobacteriati</taxon>
        <taxon>Methanobacteriota</taxon>
        <taxon>Methanomada group</taxon>
        <taxon>Methanococci</taxon>
        <taxon>Methanococcales</taxon>
        <taxon>Methanofervidicoccus</taxon>
    </lineage>
</organism>
<dbReference type="Gene3D" id="1.10.10.10">
    <property type="entry name" value="Winged helix-like DNA-binding domain superfamily/Winged helix DNA-binding domain"/>
    <property type="match status" value="1"/>
</dbReference>
<keyword evidence="2" id="KW-1185">Reference proteome</keyword>
<dbReference type="EMBL" id="BFAX01000003">
    <property type="protein sequence ID" value="GBF36326.1"/>
    <property type="molecule type" value="Genomic_DNA"/>
</dbReference>
<protein>
    <recommendedName>
        <fullName evidence="3">OB domain-containing protein</fullName>
    </recommendedName>
</protein>
<dbReference type="InterPro" id="IPR012340">
    <property type="entry name" value="NA-bd_OB-fold"/>
</dbReference>
<dbReference type="RefSeq" id="WP_131007115.1">
    <property type="nucleotide sequence ID" value="NZ_BFAX01000003.1"/>
</dbReference>
<dbReference type="SUPFAM" id="SSF50249">
    <property type="entry name" value="Nucleic acid-binding proteins"/>
    <property type="match status" value="1"/>
</dbReference>
<reference evidence="1 2" key="1">
    <citation type="journal article" date="2019" name="Int. J. Syst. Evol. Microbiol.">
        <title>Methanofervidicoccus abyssi gen. nov., sp. nov., a hydrogenotrophic methanogen, isolated from a hydrothermal vent chimney in the Mid-Cayman Spreading Center, the Caribbean Sea.</title>
        <authorList>
            <person name="Sakai S."/>
            <person name="Takaki Y."/>
            <person name="Miyazaki M."/>
            <person name="Ogawara M."/>
            <person name="Yanagawa K."/>
            <person name="Miyazaki J."/>
            <person name="Takai K."/>
        </authorList>
    </citation>
    <scope>NUCLEOTIDE SEQUENCE [LARGE SCALE GENOMIC DNA]</scope>
    <source>
        <strain evidence="1 2">HHB</strain>
    </source>
</reference>
<dbReference type="Gene3D" id="2.40.50.140">
    <property type="entry name" value="Nucleic acid-binding proteins"/>
    <property type="match status" value="1"/>
</dbReference>
<comment type="caution">
    <text evidence="1">The sequence shown here is derived from an EMBL/GenBank/DDBJ whole genome shotgun (WGS) entry which is preliminary data.</text>
</comment>
<evidence type="ECO:0008006" key="3">
    <source>
        <dbReference type="Google" id="ProtNLM"/>
    </source>
</evidence>
<accession>A0A401HPY3</accession>
<evidence type="ECO:0000313" key="1">
    <source>
        <dbReference type="EMBL" id="GBF36326.1"/>
    </source>
</evidence>
<evidence type="ECO:0000313" key="2">
    <source>
        <dbReference type="Proteomes" id="UP000290527"/>
    </source>
</evidence>
<gene>
    <name evidence="1" type="ORF">MHHB_P0556</name>
</gene>
<dbReference type="Proteomes" id="UP000290527">
    <property type="component" value="Unassembled WGS sequence"/>
</dbReference>
<dbReference type="InterPro" id="IPR036388">
    <property type="entry name" value="WH-like_DNA-bd_sf"/>
</dbReference>